<evidence type="ECO:0000256" key="4">
    <source>
        <dbReference type="ARBA" id="ARBA00047720"/>
    </source>
</evidence>
<dbReference type="Pfam" id="PF13382">
    <property type="entry name" value="Adenine_deam_C"/>
    <property type="match status" value="1"/>
</dbReference>
<dbReference type="Proteomes" id="UP001208656">
    <property type="component" value="Unassembled WGS sequence"/>
</dbReference>
<evidence type="ECO:0000259" key="6">
    <source>
        <dbReference type="Pfam" id="PF13382"/>
    </source>
</evidence>
<evidence type="ECO:0000256" key="1">
    <source>
        <dbReference type="ARBA" id="ARBA00006773"/>
    </source>
</evidence>
<dbReference type="Gene3D" id="2.30.40.10">
    <property type="entry name" value="Urease, subunit C, domain 1"/>
    <property type="match status" value="1"/>
</dbReference>
<dbReference type="PANTHER" id="PTHR11113">
    <property type="entry name" value="N-ACETYLGLUCOSAMINE-6-PHOSPHATE DEACETYLASE"/>
    <property type="match status" value="1"/>
</dbReference>
<name>A0ABT2WFF2_9BACI</name>
<dbReference type="Pfam" id="PF01979">
    <property type="entry name" value="Amidohydro_1"/>
    <property type="match status" value="1"/>
</dbReference>
<keyword evidence="3" id="KW-0378">Hydrolase</keyword>
<comment type="caution">
    <text evidence="7">The sequence shown here is derived from an EMBL/GenBank/DDBJ whole genome shotgun (WGS) entry which is preliminary data.</text>
</comment>
<dbReference type="Gene3D" id="3.20.20.140">
    <property type="entry name" value="Metal-dependent hydrolases"/>
    <property type="match status" value="1"/>
</dbReference>
<dbReference type="SUPFAM" id="SSF51556">
    <property type="entry name" value="Metallo-dependent hydrolases"/>
    <property type="match status" value="1"/>
</dbReference>
<comment type="similarity">
    <text evidence="1">Belongs to the metallo-dependent hydrolases superfamily. Adenine deaminase family.</text>
</comment>
<comment type="catalytic activity">
    <reaction evidence="4">
        <text>adenine + H2O + H(+) = hypoxanthine + NH4(+)</text>
        <dbReference type="Rhea" id="RHEA:23688"/>
        <dbReference type="ChEBI" id="CHEBI:15377"/>
        <dbReference type="ChEBI" id="CHEBI:15378"/>
        <dbReference type="ChEBI" id="CHEBI:16708"/>
        <dbReference type="ChEBI" id="CHEBI:17368"/>
        <dbReference type="ChEBI" id="CHEBI:28938"/>
        <dbReference type="EC" id="3.5.4.2"/>
    </reaction>
</comment>
<dbReference type="InterPro" id="IPR032466">
    <property type="entry name" value="Metal_Hydrolase"/>
</dbReference>
<feature type="domain" description="Amidohydrolase-related" evidence="5">
    <location>
        <begin position="80"/>
        <end position="363"/>
    </location>
</feature>
<gene>
    <name evidence="7" type="ORF">OEV82_07145</name>
</gene>
<dbReference type="RefSeq" id="WP_263061443.1">
    <property type="nucleotide sequence ID" value="NZ_JAOUSE010000016.1"/>
</dbReference>
<feature type="domain" description="Adenine deaminase C-terminal" evidence="6">
    <location>
        <begin position="411"/>
        <end position="572"/>
    </location>
</feature>
<proteinExistence type="inferred from homology"/>
<dbReference type="InterPro" id="IPR006680">
    <property type="entry name" value="Amidohydro-rel"/>
</dbReference>
<dbReference type="PANTHER" id="PTHR11113:SF6">
    <property type="entry name" value="ADENINE DEAMINASE YERA-RELATED"/>
    <property type="match status" value="1"/>
</dbReference>
<evidence type="ECO:0000313" key="7">
    <source>
        <dbReference type="EMBL" id="MCU9594230.1"/>
    </source>
</evidence>
<dbReference type="InterPro" id="IPR011059">
    <property type="entry name" value="Metal-dep_hydrolase_composite"/>
</dbReference>
<protein>
    <recommendedName>
        <fullName evidence="2">adenine deaminase</fullName>
        <ecNumber evidence="2">3.5.4.2</ecNumber>
    </recommendedName>
</protein>
<keyword evidence="8" id="KW-1185">Reference proteome</keyword>
<dbReference type="EC" id="3.5.4.2" evidence="2"/>
<dbReference type="EMBL" id="JAOUSE010000016">
    <property type="protein sequence ID" value="MCU9594230.1"/>
    <property type="molecule type" value="Genomic_DNA"/>
</dbReference>
<dbReference type="InterPro" id="IPR026912">
    <property type="entry name" value="Adenine_deam_C"/>
</dbReference>
<evidence type="ECO:0000256" key="2">
    <source>
        <dbReference type="ARBA" id="ARBA00012782"/>
    </source>
</evidence>
<accession>A0ABT2WFF2</accession>
<dbReference type="SUPFAM" id="SSF51338">
    <property type="entry name" value="Composite domain of metallo-dependent hydrolases"/>
    <property type="match status" value="1"/>
</dbReference>
<evidence type="ECO:0000259" key="5">
    <source>
        <dbReference type="Pfam" id="PF01979"/>
    </source>
</evidence>
<evidence type="ECO:0000313" key="8">
    <source>
        <dbReference type="Proteomes" id="UP001208656"/>
    </source>
</evidence>
<evidence type="ECO:0000256" key="3">
    <source>
        <dbReference type="ARBA" id="ARBA00022801"/>
    </source>
</evidence>
<organism evidence="7 8">
    <name type="scientific">Pallidibacillus thermolactis</name>
    <dbReference type="NCBI Taxonomy" id="251051"/>
    <lineage>
        <taxon>Bacteria</taxon>
        <taxon>Bacillati</taxon>
        <taxon>Bacillota</taxon>
        <taxon>Bacilli</taxon>
        <taxon>Bacillales</taxon>
        <taxon>Bacillaceae</taxon>
        <taxon>Pallidibacillus</taxon>
    </lineage>
</organism>
<sequence>MVESKYRWRNRELREQVEVLDGKRSPTILLKNATYLNAIFKKWLQANIWIYNDRIVYVGEKLPDKVDQTCEVVDCKNSLLVPGYIEPHAHPFQLYNPVSFAQYASKFGTTVLINDNLQLCLFTNKKKAFSFIDDLKSLPTTLYWWGRLDSQTEIIDEEVVFSNASVKKWLEHESVIQAGELTGWPKLLEGDDLKLYWIQEAKRLNKKVEGHFPGASEKTLAKLKLLGADSDHESINGKEVMRRLLQGYMVGLRHSSIRPDLPQILEELKEENIPNYSQLMLTTDGSTPSFYENGVMDHLIKICIEHGISAIEAYLMTTLNPAKYFNLEHLHGQIATGRVADINFITSEDNPTPVSVLAKGKWVKRDGKELDNRYQINMDQYGFQPLTIDWNLNNEDLQYSMPVGISLDSSVITKPYSITTDLYRDKLDDDVDECFFTYIQRNGELRINTVLKGFAKNLDGLATTFTNTGDILLIGKNKKDMCTAFERMKEIGGGIVISKNGNIIYELPLTFSGHSSELDFESLIEKDKEFKKIMTKFGYRFNDPIYTLLFLTSTHLPYIRLTPLGLFDVMQKKVLFPAIMR</sequence>
<reference evidence="7 8" key="1">
    <citation type="submission" date="2022-10" db="EMBL/GenBank/DDBJ databases">
        <title>Description of Fervidibacillus gen. nov. in the family Fervidibacillaceae fam. nov. with two species, Fervidibacillus albus sp. nov., and Fervidibacillus halotolerans sp. nov., isolated from tidal flat sediments.</title>
        <authorList>
            <person name="Kwon K.K."/>
            <person name="Yang S.-H."/>
        </authorList>
    </citation>
    <scope>NUCLEOTIDE SEQUENCE [LARGE SCALE GENOMIC DNA]</scope>
    <source>
        <strain evidence="7 8">DSM 23332</strain>
    </source>
</reference>